<feature type="region of interest" description="Disordered" evidence="2">
    <location>
        <begin position="301"/>
        <end position="352"/>
    </location>
</feature>
<organism evidence="3 4">
    <name type="scientific">Exophiala dermatitidis</name>
    <name type="common">Black yeast-like fungus</name>
    <name type="synonym">Wangiella dermatitidis</name>
    <dbReference type="NCBI Taxonomy" id="5970"/>
    <lineage>
        <taxon>Eukaryota</taxon>
        <taxon>Fungi</taxon>
        <taxon>Dikarya</taxon>
        <taxon>Ascomycota</taxon>
        <taxon>Pezizomycotina</taxon>
        <taxon>Eurotiomycetes</taxon>
        <taxon>Chaetothyriomycetidae</taxon>
        <taxon>Chaetothyriales</taxon>
        <taxon>Herpotrichiellaceae</taxon>
        <taxon>Exophiala</taxon>
    </lineage>
</organism>
<gene>
    <name evidence="3" type="ORF">HRR80_009183</name>
</gene>
<sequence>MFGSNSLSLPATFAHEHRPLRLTSESARPQPIGECRHPLVHASAHSQQCSCQFFHHNRSAPGNICDCGHQACYHVHDIVGDKKQSTEVFNVILEKLADKVKRLEETIQNERGNRETALQRERQLWEREVRILREALAAFYQSEKEVLRKLHETEDKILCNGDEQVRLRDRVVVLDDTTISMEKRLEELEGVRAKRRRLGRSGQVQHEEATINGHASPDTMRRVSSSIDERSIHTPSSRALSPNALVPSLPELEEPRSSGILNMVELPRPASLHASQHLSANQEEPRSSGFLNLELAERLGRKTSSDQAQVIPQHTARTASSQDGASPPGYANSNPDVPKASWTPPKVESTKDSTISVMALPVNGSPRKRKHCLDHVALDVLADVTVASPLIH</sequence>
<feature type="coiled-coil region" evidence="1">
    <location>
        <begin position="93"/>
        <end position="135"/>
    </location>
</feature>
<proteinExistence type="predicted"/>
<comment type="caution">
    <text evidence="3">The sequence shown here is derived from an EMBL/GenBank/DDBJ whole genome shotgun (WGS) entry which is preliminary data.</text>
</comment>
<keyword evidence="1" id="KW-0175">Coiled coil</keyword>
<accession>A0AAN6EKD4</accession>
<dbReference type="AlphaFoldDB" id="A0AAN6EKD4"/>
<evidence type="ECO:0000256" key="1">
    <source>
        <dbReference type="SAM" id="Coils"/>
    </source>
</evidence>
<dbReference type="EMBL" id="JAJGCB010000032">
    <property type="protein sequence ID" value="KAJ8986734.1"/>
    <property type="molecule type" value="Genomic_DNA"/>
</dbReference>
<name>A0AAN6EKD4_EXODE</name>
<reference evidence="3" key="1">
    <citation type="submission" date="2023-01" db="EMBL/GenBank/DDBJ databases">
        <title>Exophiala dermititidis isolated from Cystic Fibrosis Patient.</title>
        <authorList>
            <person name="Kurbessoian T."/>
            <person name="Crocker A."/>
            <person name="Murante D."/>
            <person name="Hogan D.A."/>
            <person name="Stajich J.E."/>
        </authorList>
    </citation>
    <scope>NUCLEOTIDE SEQUENCE</scope>
    <source>
        <strain evidence="3">Ex8</strain>
    </source>
</reference>
<feature type="region of interest" description="Disordered" evidence="2">
    <location>
        <begin position="197"/>
        <end position="250"/>
    </location>
</feature>
<evidence type="ECO:0000313" key="4">
    <source>
        <dbReference type="Proteomes" id="UP001161757"/>
    </source>
</evidence>
<dbReference type="Proteomes" id="UP001161757">
    <property type="component" value="Unassembled WGS sequence"/>
</dbReference>
<evidence type="ECO:0000313" key="3">
    <source>
        <dbReference type="EMBL" id="KAJ8986734.1"/>
    </source>
</evidence>
<evidence type="ECO:0000256" key="2">
    <source>
        <dbReference type="SAM" id="MobiDB-lite"/>
    </source>
</evidence>
<protein>
    <submittedName>
        <fullName evidence="3">Uncharacterized protein</fullName>
    </submittedName>
</protein>
<feature type="compositionally biased region" description="Polar residues" evidence="2">
    <location>
        <begin position="305"/>
        <end position="324"/>
    </location>
</feature>